<evidence type="ECO:0000256" key="1">
    <source>
        <dbReference type="SAM" id="Phobius"/>
    </source>
</evidence>
<evidence type="ECO:0000313" key="3">
    <source>
        <dbReference type="Proteomes" id="UP000005408"/>
    </source>
</evidence>
<dbReference type="EnsemblMetazoa" id="G13656.12">
    <property type="protein sequence ID" value="G13656.12:cds"/>
    <property type="gene ID" value="G13656"/>
</dbReference>
<dbReference type="AlphaFoldDB" id="A0A8W8IEZ1"/>
<proteinExistence type="predicted"/>
<dbReference type="PANTHER" id="PTHR18939">
    <property type="entry name" value="RIBOSOME BINDING PROTEIN-1"/>
    <property type="match status" value="1"/>
</dbReference>
<keyword evidence="1" id="KW-0472">Membrane</keyword>
<organism evidence="2 3">
    <name type="scientific">Magallana gigas</name>
    <name type="common">Pacific oyster</name>
    <name type="synonym">Crassostrea gigas</name>
    <dbReference type="NCBI Taxonomy" id="29159"/>
    <lineage>
        <taxon>Eukaryota</taxon>
        <taxon>Metazoa</taxon>
        <taxon>Spiralia</taxon>
        <taxon>Lophotrochozoa</taxon>
        <taxon>Mollusca</taxon>
        <taxon>Bivalvia</taxon>
        <taxon>Autobranchia</taxon>
        <taxon>Pteriomorphia</taxon>
        <taxon>Ostreida</taxon>
        <taxon>Ostreoidea</taxon>
        <taxon>Ostreidae</taxon>
        <taxon>Magallana</taxon>
    </lineage>
</organism>
<sequence>MDPHVVLIGVTVFIVSAILIYLISVFGIKEKSYEEAIAEQRKRLEEEQEKS</sequence>
<feature type="transmembrane region" description="Helical" evidence="1">
    <location>
        <begin position="6"/>
        <end position="28"/>
    </location>
</feature>
<protein>
    <submittedName>
        <fullName evidence="2">Uncharacterized protein</fullName>
    </submittedName>
</protein>
<dbReference type="EnsemblMetazoa" id="G13656.13">
    <property type="protein sequence ID" value="G13656.13:cds"/>
    <property type="gene ID" value="G13656"/>
</dbReference>
<reference evidence="2" key="1">
    <citation type="submission" date="2022-08" db="UniProtKB">
        <authorList>
            <consortium name="EnsemblMetazoa"/>
        </authorList>
    </citation>
    <scope>IDENTIFICATION</scope>
    <source>
        <strain evidence="2">05x7-T-G4-1.051#20</strain>
    </source>
</reference>
<keyword evidence="1" id="KW-1133">Transmembrane helix</keyword>
<dbReference type="GO" id="GO:0005789">
    <property type="term" value="C:endoplasmic reticulum membrane"/>
    <property type="evidence" value="ECO:0007669"/>
    <property type="project" value="TreeGrafter"/>
</dbReference>
<dbReference type="PANTHER" id="PTHR18939:SF4">
    <property type="entry name" value="RIBOSOME-BINDING PROTEIN 1"/>
    <property type="match status" value="1"/>
</dbReference>
<evidence type="ECO:0000313" key="2">
    <source>
        <dbReference type="EnsemblMetazoa" id="G13656.12:cds"/>
    </source>
</evidence>
<keyword evidence="3" id="KW-1185">Reference proteome</keyword>
<keyword evidence="1" id="KW-0812">Transmembrane</keyword>
<name>A0A8W8IEZ1_MAGGI</name>
<dbReference type="Proteomes" id="UP000005408">
    <property type="component" value="Unassembled WGS sequence"/>
</dbReference>
<accession>A0A8W8IEZ1</accession>
<dbReference type="InterPro" id="IPR040248">
    <property type="entry name" value="RRBP1"/>
</dbReference>